<keyword evidence="10 11" id="KW-0460">Magnesium</keyword>
<keyword evidence="8 11" id="KW-0255">Endonuclease</keyword>
<dbReference type="KEGG" id="dgi:Desgi_2105"/>
<comment type="subunit">
    <text evidence="4 11">Monomer.</text>
</comment>
<evidence type="ECO:0000256" key="8">
    <source>
        <dbReference type="ARBA" id="ARBA00022759"/>
    </source>
</evidence>
<accession>R4KG33</accession>
<feature type="binding site" evidence="11">
    <location>
        <position position="9"/>
    </location>
    <ligand>
        <name>Mg(2+)</name>
        <dbReference type="ChEBI" id="CHEBI:18420"/>
        <label>2</label>
    </ligand>
</feature>
<dbReference type="AlphaFoldDB" id="R4KG33"/>
<dbReference type="GO" id="GO:0004523">
    <property type="term" value="F:RNA-DNA hybrid ribonuclease activity"/>
    <property type="evidence" value="ECO:0007669"/>
    <property type="project" value="UniProtKB-UniRule"/>
</dbReference>
<dbReference type="NCBIfam" id="NF001236">
    <property type="entry name" value="PRK00203.1"/>
    <property type="match status" value="1"/>
</dbReference>
<comment type="cofactor">
    <cofactor evidence="11">
        <name>Mg(2+)</name>
        <dbReference type="ChEBI" id="CHEBI:18420"/>
    </cofactor>
    <text evidence="11">Binds 1 Mg(2+) ion per subunit. May bind a second metal ion at a regulatory site, or after substrate binding.</text>
</comment>
<protein>
    <recommendedName>
        <fullName evidence="5 11">Ribonuclease H</fullName>
        <shortName evidence="11">RNase H</shortName>
        <ecNumber evidence="5 11">3.1.26.4</ecNumber>
    </recommendedName>
</protein>
<comment type="function">
    <text evidence="2 11">Endonuclease that specifically degrades the RNA of RNA-DNA hybrids.</text>
</comment>
<keyword evidence="11" id="KW-0963">Cytoplasm</keyword>
<reference evidence="13 14" key="1">
    <citation type="submission" date="2012-01" db="EMBL/GenBank/DDBJ databases">
        <title>Complete sequence of Desulfotomaculum gibsoniae DSM 7213.</title>
        <authorList>
            <consortium name="US DOE Joint Genome Institute"/>
            <person name="Lucas S."/>
            <person name="Han J."/>
            <person name="Lapidus A."/>
            <person name="Cheng J.-F."/>
            <person name="Goodwin L."/>
            <person name="Pitluck S."/>
            <person name="Peters L."/>
            <person name="Ovchinnikova G."/>
            <person name="Teshima H."/>
            <person name="Detter J.C."/>
            <person name="Han C."/>
            <person name="Tapia R."/>
            <person name="Land M."/>
            <person name="Hauser L."/>
            <person name="Kyrpides N."/>
            <person name="Ivanova N."/>
            <person name="Pagani I."/>
            <person name="Parshina S."/>
            <person name="Plugge C."/>
            <person name="Muyzer G."/>
            <person name="Kuever J."/>
            <person name="Ivanova A."/>
            <person name="Nazina T."/>
            <person name="Klenk H.-P."/>
            <person name="Brambilla E."/>
            <person name="Spring S."/>
            <person name="Stams A.F."/>
            <person name="Woyke T."/>
        </authorList>
    </citation>
    <scope>NUCLEOTIDE SEQUENCE [LARGE SCALE GENOMIC DNA]</scope>
    <source>
        <strain evidence="13 14">DSM 7213</strain>
    </source>
</reference>
<dbReference type="InterPro" id="IPR012337">
    <property type="entry name" value="RNaseH-like_sf"/>
</dbReference>
<evidence type="ECO:0000259" key="12">
    <source>
        <dbReference type="PROSITE" id="PS50879"/>
    </source>
</evidence>
<dbReference type="Pfam" id="PF00075">
    <property type="entry name" value="RNase_H"/>
    <property type="match status" value="1"/>
</dbReference>
<evidence type="ECO:0000256" key="4">
    <source>
        <dbReference type="ARBA" id="ARBA00011245"/>
    </source>
</evidence>
<dbReference type="GO" id="GO:0043137">
    <property type="term" value="P:DNA replication, removal of RNA primer"/>
    <property type="evidence" value="ECO:0007669"/>
    <property type="project" value="TreeGrafter"/>
</dbReference>
<comment type="subcellular location">
    <subcellularLocation>
        <location evidence="11">Cytoplasm</location>
    </subcellularLocation>
</comment>
<dbReference type="RefSeq" id="WP_006521966.1">
    <property type="nucleotide sequence ID" value="NC_021184.1"/>
</dbReference>
<keyword evidence="9 11" id="KW-0378">Hydrolase</keyword>
<evidence type="ECO:0000256" key="5">
    <source>
        <dbReference type="ARBA" id="ARBA00012180"/>
    </source>
</evidence>
<dbReference type="InterPro" id="IPR002156">
    <property type="entry name" value="RNaseH_domain"/>
</dbReference>
<evidence type="ECO:0000313" key="14">
    <source>
        <dbReference type="Proteomes" id="UP000013520"/>
    </source>
</evidence>
<keyword evidence="7 11" id="KW-0479">Metal-binding</keyword>
<dbReference type="eggNOG" id="COG0328">
    <property type="taxonomic scope" value="Bacteria"/>
</dbReference>
<feature type="binding site" evidence="11">
    <location>
        <position position="134"/>
    </location>
    <ligand>
        <name>Mg(2+)</name>
        <dbReference type="ChEBI" id="CHEBI:18420"/>
        <label>2</label>
    </ligand>
</feature>
<dbReference type="PANTHER" id="PTHR10642">
    <property type="entry name" value="RIBONUCLEASE H1"/>
    <property type="match status" value="1"/>
</dbReference>
<feature type="binding site" evidence="11">
    <location>
        <position position="69"/>
    </location>
    <ligand>
        <name>Mg(2+)</name>
        <dbReference type="ChEBI" id="CHEBI:18420"/>
        <label>1</label>
    </ligand>
</feature>
<dbReference type="EC" id="3.1.26.4" evidence="5 11"/>
<evidence type="ECO:0000256" key="11">
    <source>
        <dbReference type="HAMAP-Rule" id="MF_00042"/>
    </source>
</evidence>
<dbReference type="InterPro" id="IPR036397">
    <property type="entry name" value="RNaseH_sf"/>
</dbReference>
<dbReference type="GO" id="GO:0005737">
    <property type="term" value="C:cytoplasm"/>
    <property type="evidence" value="ECO:0007669"/>
    <property type="project" value="UniProtKB-SubCell"/>
</dbReference>
<evidence type="ECO:0000256" key="9">
    <source>
        <dbReference type="ARBA" id="ARBA00022801"/>
    </source>
</evidence>
<gene>
    <name evidence="11" type="primary">rnhA</name>
    <name evidence="13" type="ORF">Desgi_2105</name>
</gene>
<dbReference type="SUPFAM" id="SSF53098">
    <property type="entry name" value="Ribonuclease H-like"/>
    <property type="match status" value="1"/>
</dbReference>
<evidence type="ECO:0000256" key="10">
    <source>
        <dbReference type="ARBA" id="ARBA00022842"/>
    </source>
</evidence>
<organism evidence="13 14">
    <name type="scientific">Desulfoscipio gibsoniae DSM 7213</name>
    <dbReference type="NCBI Taxonomy" id="767817"/>
    <lineage>
        <taxon>Bacteria</taxon>
        <taxon>Bacillati</taxon>
        <taxon>Bacillota</taxon>
        <taxon>Clostridia</taxon>
        <taxon>Eubacteriales</taxon>
        <taxon>Desulfallaceae</taxon>
        <taxon>Desulfoscipio</taxon>
    </lineage>
</organism>
<comment type="catalytic activity">
    <reaction evidence="1 11">
        <text>Endonucleolytic cleavage to 5'-phosphomonoester.</text>
        <dbReference type="EC" id="3.1.26.4"/>
    </reaction>
</comment>
<feature type="binding site" evidence="11">
    <location>
        <position position="47"/>
    </location>
    <ligand>
        <name>Mg(2+)</name>
        <dbReference type="ChEBI" id="CHEBI:18420"/>
        <label>1</label>
    </ligand>
</feature>
<dbReference type="Gene3D" id="3.30.420.10">
    <property type="entry name" value="Ribonuclease H-like superfamily/Ribonuclease H"/>
    <property type="match status" value="1"/>
</dbReference>
<proteinExistence type="inferred from homology"/>
<dbReference type="OrthoDB" id="7845843at2"/>
<evidence type="ECO:0000313" key="13">
    <source>
        <dbReference type="EMBL" id="AGL01539.1"/>
    </source>
</evidence>
<dbReference type="FunFam" id="3.30.420.10:FF:000089">
    <property type="entry name" value="Ribonuclease H"/>
    <property type="match status" value="1"/>
</dbReference>
<name>R4KG33_9FIRM</name>
<evidence type="ECO:0000256" key="1">
    <source>
        <dbReference type="ARBA" id="ARBA00000077"/>
    </source>
</evidence>
<dbReference type="HAMAP" id="MF_00042">
    <property type="entry name" value="RNase_H"/>
    <property type="match status" value="1"/>
</dbReference>
<dbReference type="GO" id="GO:0000287">
    <property type="term" value="F:magnesium ion binding"/>
    <property type="evidence" value="ECO:0007669"/>
    <property type="project" value="UniProtKB-UniRule"/>
</dbReference>
<dbReference type="GO" id="GO:0003676">
    <property type="term" value="F:nucleic acid binding"/>
    <property type="evidence" value="ECO:0007669"/>
    <property type="project" value="InterPro"/>
</dbReference>
<evidence type="ECO:0000256" key="2">
    <source>
        <dbReference type="ARBA" id="ARBA00004065"/>
    </source>
</evidence>
<dbReference type="InterPro" id="IPR022892">
    <property type="entry name" value="RNaseHI"/>
</dbReference>
<evidence type="ECO:0000256" key="7">
    <source>
        <dbReference type="ARBA" id="ARBA00022723"/>
    </source>
</evidence>
<dbReference type="HOGENOM" id="CLU_030894_6_2_9"/>
<sequence length="152" mass="17429">MKEVEIYTDGACSGNPGPGGYGTVLKYGIYEKELYGAYDNTTNNRMELMAVIKGLESLKEPCLVTVYSDSKYVVDAITKGWVTRWRAKGWMRNSKERAKNIDLWQRLLQLAEGHQIRWVWVKGHADNEYNNRCDRLAVDAIKNCPRQPDNPL</sequence>
<comment type="similarity">
    <text evidence="3 11">Belongs to the RNase H family.</text>
</comment>
<dbReference type="EMBL" id="CP003273">
    <property type="protein sequence ID" value="AGL01539.1"/>
    <property type="molecule type" value="Genomic_DNA"/>
</dbReference>
<feature type="domain" description="RNase H type-1" evidence="12">
    <location>
        <begin position="1"/>
        <end position="142"/>
    </location>
</feature>
<dbReference type="PANTHER" id="PTHR10642:SF26">
    <property type="entry name" value="RIBONUCLEASE H1"/>
    <property type="match status" value="1"/>
</dbReference>
<dbReference type="CDD" id="cd09278">
    <property type="entry name" value="RNase_HI_prokaryote_like"/>
    <property type="match status" value="1"/>
</dbReference>
<dbReference type="InterPro" id="IPR050092">
    <property type="entry name" value="RNase_H"/>
</dbReference>
<dbReference type="Proteomes" id="UP000013520">
    <property type="component" value="Chromosome"/>
</dbReference>
<keyword evidence="14" id="KW-1185">Reference proteome</keyword>
<keyword evidence="6 11" id="KW-0540">Nuclease</keyword>
<evidence type="ECO:0000256" key="3">
    <source>
        <dbReference type="ARBA" id="ARBA00005300"/>
    </source>
</evidence>
<evidence type="ECO:0000256" key="6">
    <source>
        <dbReference type="ARBA" id="ARBA00022722"/>
    </source>
</evidence>
<dbReference type="STRING" id="767817.Desgi_2105"/>
<dbReference type="PROSITE" id="PS50879">
    <property type="entry name" value="RNASE_H_1"/>
    <property type="match status" value="1"/>
</dbReference>
<feature type="binding site" evidence="11">
    <location>
        <position position="9"/>
    </location>
    <ligand>
        <name>Mg(2+)</name>
        <dbReference type="ChEBI" id="CHEBI:18420"/>
        <label>1</label>
    </ligand>
</feature>